<protein>
    <submittedName>
        <fullName evidence="1">Uncharacterized protein</fullName>
    </submittedName>
</protein>
<organism evidence="1 2">
    <name type="scientific">Desmospora profundinema</name>
    <dbReference type="NCBI Taxonomy" id="1571184"/>
    <lineage>
        <taxon>Bacteria</taxon>
        <taxon>Bacillati</taxon>
        <taxon>Bacillota</taxon>
        <taxon>Bacilli</taxon>
        <taxon>Bacillales</taxon>
        <taxon>Thermoactinomycetaceae</taxon>
        <taxon>Desmospora</taxon>
    </lineage>
</organism>
<dbReference type="RefSeq" id="WP_309862726.1">
    <property type="nucleotide sequence ID" value="NZ_JAVDQG010000002.1"/>
</dbReference>
<evidence type="ECO:0000313" key="1">
    <source>
        <dbReference type="EMBL" id="MDR6224851.1"/>
    </source>
</evidence>
<accession>A0ABU1IJ94</accession>
<proteinExistence type="predicted"/>
<reference evidence="1 2" key="1">
    <citation type="submission" date="2023-07" db="EMBL/GenBank/DDBJ databases">
        <title>Genomic Encyclopedia of Type Strains, Phase IV (KMG-IV): sequencing the most valuable type-strain genomes for metagenomic binning, comparative biology and taxonomic classification.</title>
        <authorList>
            <person name="Goeker M."/>
        </authorList>
    </citation>
    <scope>NUCLEOTIDE SEQUENCE [LARGE SCALE GENOMIC DNA]</scope>
    <source>
        <strain evidence="1 2">DSM 45903</strain>
    </source>
</reference>
<keyword evidence="2" id="KW-1185">Reference proteome</keyword>
<sequence length="99" mass="11787">MTVKEALFNWLQIKVVSDARPQDRSAEETTRFFHHILKEDHGVEEIQVRLEKDGYHVRYRQSDHQQEVRYDREQVEQLLISIEAEPKYNQTFGCGPEEG</sequence>
<name>A0ABU1IJ94_9BACL</name>
<evidence type="ECO:0000313" key="2">
    <source>
        <dbReference type="Proteomes" id="UP001185012"/>
    </source>
</evidence>
<gene>
    <name evidence="1" type="ORF">JOE21_000842</name>
</gene>
<dbReference type="EMBL" id="JAVDQG010000002">
    <property type="protein sequence ID" value="MDR6224851.1"/>
    <property type="molecule type" value="Genomic_DNA"/>
</dbReference>
<dbReference type="Proteomes" id="UP001185012">
    <property type="component" value="Unassembled WGS sequence"/>
</dbReference>
<comment type="caution">
    <text evidence="1">The sequence shown here is derived from an EMBL/GenBank/DDBJ whole genome shotgun (WGS) entry which is preliminary data.</text>
</comment>